<dbReference type="InterPro" id="IPR038739">
    <property type="entry name" value="ARMC8/Vid28"/>
</dbReference>
<feature type="region of interest" description="Disordered" evidence="6">
    <location>
        <begin position="719"/>
        <end position="787"/>
    </location>
</feature>
<dbReference type="InterPro" id="IPR011989">
    <property type="entry name" value="ARM-like"/>
</dbReference>
<dbReference type="Gene3D" id="1.25.10.10">
    <property type="entry name" value="Leucine-rich Repeat Variant"/>
    <property type="match status" value="2"/>
</dbReference>
<name>A0A9P5XES4_9AGAR</name>
<feature type="compositionally biased region" description="Low complexity" evidence="6">
    <location>
        <begin position="738"/>
        <end position="749"/>
    </location>
</feature>
<evidence type="ECO:0000256" key="2">
    <source>
        <dbReference type="ARBA" id="ARBA00004496"/>
    </source>
</evidence>
<comment type="caution">
    <text evidence="7">The sequence shown here is derived from an EMBL/GenBank/DDBJ whole genome shotgun (WGS) entry which is preliminary data.</text>
</comment>
<dbReference type="SUPFAM" id="SSF48371">
    <property type="entry name" value="ARM repeat"/>
    <property type="match status" value="2"/>
</dbReference>
<feature type="compositionally biased region" description="Basic residues" evidence="6">
    <location>
        <begin position="771"/>
        <end position="784"/>
    </location>
</feature>
<dbReference type="InterPro" id="IPR000225">
    <property type="entry name" value="Armadillo"/>
</dbReference>
<keyword evidence="3" id="KW-0963">Cytoplasm</keyword>
<reference evidence="7" key="1">
    <citation type="submission" date="2020-11" db="EMBL/GenBank/DDBJ databases">
        <authorList>
            <consortium name="DOE Joint Genome Institute"/>
            <person name="Ahrendt S."/>
            <person name="Riley R."/>
            <person name="Andreopoulos W."/>
            <person name="Labutti K."/>
            <person name="Pangilinan J."/>
            <person name="Ruiz-Duenas F.J."/>
            <person name="Barrasa J.M."/>
            <person name="Sanchez-Garcia M."/>
            <person name="Camarero S."/>
            <person name="Miyauchi S."/>
            <person name="Serrano A."/>
            <person name="Linde D."/>
            <person name="Babiker R."/>
            <person name="Drula E."/>
            <person name="Ayuso-Fernandez I."/>
            <person name="Pacheco R."/>
            <person name="Padilla G."/>
            <person name="Ferreira P."/>
            <person name="Barriuso J."/>
            <person name="Kellner H."/>
            <person name="Castanera R."/>
            <person name="Alfaro M."/>
            <person name="Ramirez L."/>
            <person name="Pisabarro A.G."/>
            <person name="Kuo A."/>
            <person name="Tritt A."/>
            <person name="Lipzen A."/>
            <person name="He G."/>
            <person name="Yan M."/>
            <person name="Ng V."/>
            <person name="Cullen D."/>
            <person name="Martin F."/>
            <person name="Rosso M.-N."/>
            <person name="Henrissat B."/>
            <person name="Hibbett D."/>
            <person name="Martinez A.T."/>
            <person name="Grigoriev I.V."/>
        </authorList>
    </citation>
    <scope>NUCLEOTIDE SEQUENCE</scope>
    <source>
        <strain evidence="7">MF-IS2</strain>
    </source>
</reference>
<comment type="subcellular location">
    <subcellularLocation>
        <location evidence="2">Cytoplasm</location>
    </subcellularLocation>
    <subcellularLocation>
        <location evidence="1">Nucleus</location>
    </subcellularLocation>
</comment>
<dbReference type="SMART" id="SM00185">
    <property type="entry name" value="ARM"/>
    <property type="match status" value="6"/>
</dbReference>
<feature type="compositionally biased region" description="Gly residues" evidence="6">
    <location>
        <begin position="726"/>
        <end position="736"/>
    </location>
</feature>
<dbReference type="GO" id="GO:0043161">
    <property type="term" value="P:proteasome-mediated ubiquitin-dependent protein catabolic process"/>
    <property type="evidence" value="ECO:0007669"/>
    <property type="project" value="TreeGrafter"/>
</dbReference>
<keyword evidence="8" id="KW-1185">Reference proteome</keyword>
<protein>
    <submittedName>
        <fullName evidence="7">ARM repeat-containing protein</fullName>
    </submittedName>
</protein>
<evidence type="ECO:0000256" key="4">
    <source>
        <dbReference type="ARBA" id="ARBA00022737"/>
    </source>
</evidence>
<keyword evidence="5" id="KW-0539">Nucleus</keyword>
<dbReference type="Proteomes" id="UP000807342">
    <property type="component" value="Unassembled WGS sequence"/>
</dbReference>
<gene>
    <name evidence="7" type="ORF">P691DRAFT_774543</name>
</gene>
<dbReference type="GO" id="GO:0034657">
    <property type="term" value="C:GID complex"/>
    <property type="evidence" value="ECO:0007669"/>
    <property type="project" value="TreeGrafter"/>
</dbReference>
<dbReference type="AlphaFoldDB" id="A0A9P5XES4"/>
<keyword evidence="4" id="KW-0677">Repeat</keyword>
<dbReference type="InterPro" id="IPR016024">
    <property type="entry name" value="ARM-type_fold"/>
</dbReference>
<evidence type="ECO:0000313" key="8">
    <source>
        <dbReference type="Proteomes" id="UP000807342"/>
    </source>
</evidence>
<dbReference type="OrthoDB" id="5559898at2759"/>
<dbReference type="EMBL" id="MU151124">
    <property type="protein sequence ID" value="KAF9449668.1"/>
    <property type="molecule type" value="Genomic_DNA"/>
</dbReference>
<proteinExistence type="predicted"/>
<dbReference type="GO" id="GO:0005737">
    <property type="term" value="C:cytoplasm"/>
    <property type="evidence" value="ECO:0007669"/>
    <property type="project" value="UniProtKB-SubCell"/>
</dbReference>
<accession>A0A9P5XES4</accession>
<dbReference type="GO" id="GO:0005634">
    <property type="term" value="C:nucleus"/>
    <property type="evidence" value="ECO:0007669"/>
    <property type="project" value="UniProtKB-SubCell"/>
</dbReference>
<evidence type="ECO:0000256" key="3">
    <source>
        <dbReference type="ARBA" id="ARBA00022490"/>
    </source>
</evidence>
<dbReference type="PANTHER" id="PTHR15651">
    <property type="entry name" value="ARMADILLO REPEAT-CONTAINING PROTEIN 8"/>
    <property type="match status" value="1"/>
</dbReference>
<evidence type="ECO:0000256" key="6">
    <source>
        <dbReference type="SAM" id="MobiDB-lite"/>
    </source>
</evidence>
<evidence type="ECO:0000256" key="5">
    <source>
        <dbReference type="ARBA" id="ARBA00023242"/>
    </source>
</evidence>
<dbReference type="PANTHER" id="PTHR15651:SF7">
    <property type="entry name" value="ARMADILLO REPEAT-CONTAINING PROTEIN 8"/>
    <property type="match status" value="1"/>
</dbReference>
<evidence type="ECO:0000313" key="7">
    <source>
        <dbReference type="EMBL" id="KAF9449668.1"/>
    </source>
</evidence>
<organism evidence="7 8">
    <name type="scientific">Macrolepiota fuliginosa MF-IS2</name>
    <dbReference type="NCBI Taxonomy" id="1400762"/>
    <lineage>
        <taxon>Eukaryota</taxon>
        <taxon>Fungi</taxon>
        <taxon>Dikarya</taxon>
        <taxon>Basidiomycota</taxon>
        <taxon>Agaricomycotina</taxon>
        <taxon>Agaricomycetes</taxon>
        <taxon>Agaricomycetidae</taxon>
        <taxon>Agaricales</taxon>
        <taxon>Agaricineae</taxon>
        <taxon>Agaricaceae</taxon>
        <taxon>Macrolepiota</taxon>
    </lineage>
</organism>
<evidence type="ECO:0000256" key="1">
    <source>
        <dbReference type="ARBA" id="ARBA00004123"/>
    </source>
</evidence>
<sequence length="827" mass="89769">MTVIPVNVASLKKVKNSVIGNPSAKKQLAQDVSLIQTLIACLSQPHSRFAPPATSPRAQEESIRIEAAHVIASLAGSEEALSTLLDHEAPHAFLVAISYLQPTDPISLRSAIVRGLKSLTLAMADIAGPSQWGLKATNSKIRNRVKDGLNYLFQIESLDIYLPLLTDPSPQISTPIAQIIAFAMRTPEHRKALSEWLPHDDRLKEAKVSRRGWEKTSVVNVNAPSRQGGWLARHLAALISSRDSKLQEAALLALASLSKDNPSVATVLARPDRENPPVLTTITPFVKSRHVDTQLAAALCATHIIRGSTPNNSYPIDESCVRTIINFVNSTVASVSAENASRRTKACFILYYLITDDSTLCGAAFDRGCLEKLAAMVQEITPEENKTEWGEDEAESISLLRESSMVAIAAMSLFDNDIRRTVTDDLHFIPVIHSCLFHQHVGVRYAACQCVRALSRAVAVLRTNIVDSGLGMSIFSIFKEREEDPNVTNSALSAVCNIVIDFSPLRPIYLEQGLMDRLTELLQMGDPALKLNALWAVKNLLRQSTTETKRSVMSQLGWDRVVEFLREGTGNVQEQTFNILRNVAESSEGIDMIFKNILPEIILDHITIALTSSSDDVTLQATYLLANLINGNESQQNQIASHPNLLANLRTCLAEGKSDAKKPATSCIRQLAHNPKARRAITEAGIISTLRHLCEWSGSGMSPATVTSPVSIGSPVSGIGVSTTPGGRGLSPGGRNWGSSMGASASGSHAHPHSHSHGLGAGHWTGPSSHSLHHYPHHSLHGHHPVPAIYQPHSAAYQHGAAMDDDKEVVHNARAALDWLERGETYA</sequence>